<evidence type="ECO:0000313" key="4">
    <source>
        <dbReference type="Proteomes" id="UP000027661"/>
    </source>
</evidence>
<dbReference type="EMBL" id="JNHM01000033">
    <property type="protein sequence ID" value="KDS52876.1"/>
    <property type="molecule type" value="Genomic_DNA"/>
</dbReference>
<sequence length="42" mass="4970">MIACICFHKRKYSDFCPKVAKYIDKMCKGDKNCLYMNVKNDC</sequence>
<reference evidence="3 4" key="1">
    <citation type="submission" date="2014-04" db="EMBL/GenBank/DDBJ databases">
        <authorList>
            <person name="Sears C."/>
            <person name="Carroll K."/>
            <person name="Sack B.R."/>
            <person name="Qadri F."/>
            <person name="Myers L.L."/>
            <person name="Chung G.-T."/>
            <person name="Escheverria P."/>
            <person name="Fraser C.M."/>
            <person name="Sadzewicz L."/>
            <person name="Shefchek K.A."/>
            <person name="Tallon L."/>
            <person name="Das S.P."/>
            <person name="Daugherty S."/>
            <person name="Mongodin E.F."/>
        </authorList>
    </citation>
    <scope>NUCLEOTIDE SEQUENCE [LARGE SCALE GENOMIC DNA]</scope>
    <source>
        <strain evidence="3 4">3975 RP4</strain>
    </source>
</reference>
<accession>A0A069SF89</accession>
<comment type="caution">
    <text evidence="3">The sequence shown here is derived from an EMBL/GenBank/DDBJ whole genome shotgun (WGS) entry which is preliminary data.</text>
</comment>
<proteinExistence type="predicted"/>
<dbReference type="EMBL" id="JNHM01000172">
    <property type="protein sequence ID" value="KDS43866.1"/>
    <property type="molecule type" value="Genomic_DNA"/>
</dbReference>
<organism evidence="3 4">
    <name type="scientific">Phocaeicola vulgatus str. 3975 RP4</name>
    <dbReference type="NCBI Taxonomy" id="1339352"/>
    <lineage>
        <taxon>Bacteria</taxon>
        <taxon>Pseudomonadati</taxon>
        <taxon>Bacteroidota</taxon>
        <taxon>Bacteroidia</taxon>
        <taxon>Bacteroidales</taxon>
        <taxon>Bacteroidaceae</taxon>
        <taxon>Phocaeicola</taxon>
    </lineage>
</organism>
<evidence type="ECO:0000313" key="3">
    <source>
        <dbReference type="EMBL" id="KDS52876.1"/>
    </source>
</evidence>
<dbReference type="AlphaFoldDB" id="A0A069SF89"/>
<gene>
    <name evidence="3" type="ORF">M099_2872</name>
    <name evidence="2" type="ORF">M099_2943</name>
    <name evidence="1" type="ORF">M099_4382</name>
</gene>
<name>A0A069SF89_PHOVU</name>
<protein>
    <submittedName>
        <fullName evidence="3">Uncharacterized protein</fullName>
    </submittedName>
</protein>
<dbReference type="EMBL" id="JNHM01000045">
    <property type="protein sequence ID" value="KDS52399.1"/>
    <property type="molecule type" value="Genomic_DNA"/>
</dbReference>
<dbReference type="PATRIC" id="fig|1339352.3.peg.2763"/>
<evidence type="ECO:0000313" key="1">
    <source>
        <dbReference type="EMBL" id="KDS43866.1"/>
    </source>
</evidence>
<evidence type="ECO:0000313" key="2">
    <source>
        <dbReference type="EMBL" id="KDS52399.1"/>
    </source>
</evidence>
<dbReference type="Proteomes" id="UP000027661">
    <property type="component" value="Unassembled WGS sequence"/>
</dbReference>